<dbReference type="Proteomes" id="UP001054945">
    <property type="component" value="Unassembled WGS sequence"/>
</dbReference>
<accession>A0AAV4V0J6</accession>
<reference evidence="1 2" key="1">
    <citation type="submission" date="2021-06" db="EMBL/GenBank/DDBJ databases">
        <title>Caerostris extrusa draft genome.</title>
        <authorList>
            <person name="Kono N."/>
            <person name="Arakawa K."/>
        </authorList>
    </citation>
    <scope>NUCLEOTIDE SEQUENCE [LARGE SCALE GENOMIC DNA]</scope>
</reference>
<gene>
    <name evidence="1" type="ORF">CEXT_148641</name>
</gene>
<name>A0AAV4V0J6_CAEEX</name>
<organism evidence="1 2">
    <name type="scientific">Caerostris extrusa</name>
    <name type="common">Bark spider</name>
    <name type="synonym">Caerostris bankana</name>
    <dbReference type="NCBI Taxonomy" id="172846"/>
    <lineage>
        <taxon>Eukaryota</taxon>
        <taxon>Metazoa</taxon>
        <taxon>Ecdysozoa</taxon>
        <taxon>Arthropoda</taxon>
        <taxon>Chelicerata</taxon>
        <taxon>Arachnida</taxon>
        <taxon>Araneae</taxon>
        <taxon>Araneomorphae</taxon>
        <taxon>Entelegynae</taxon>
        <taxon>Araneoidea</taxon>
        <taxon>Araneidae</taxon>
        <taxon>Caerostris</taxon>
    </lineage>
</organism>
<protein>
    <submittedName>
        <fullName evidence="1">Uncharacterized protein</fullName>
    </submittedName>
</protein>
<evidence type="ECO:0000313" key="2">
    <source>
        <dbReference type="Proteomes" id="UP001054945"/>
    </source>
</evidence>
<dbReference type="AlphaFoldDB" id="A0AAV4V0J6"/>
<comment type="caution">
    <text evidence="1">The sequence shown here is derived from an EMBL/GenBank/DDBJ whole genome shotgun (WGS) entry which is preliminary data.</text>
</comment>
<proteinExistence type="predicted"/>
<keyword evidence="2" id="KW-1185">Reference proteome</keyword>
<evidence type="ECO:0000313" key="1">
    <source>
        <dbReference type="EMBL" id="GIY63404.1"/>
    </source>
</evidence>
<sequence>MGLRRKLMSFNAFYEKIHLACPQETKLSKRMKFMSCTILRKDREDGAGGGFSMLIKTSEIKFKEITFDEGGQLFRSITDAEIYLPEHSLHH</sequence>
<dbReference type="EMBL" id="BPLR01013734">
    <property type="protein sequence ID" value="GIY63404.1"/>
    <property type="molecule type" value="Genomic_DNA"/>
</dbReference>